<dbReference type="Proteomes" id="UP000092154">
    <property type="component" value="Unassembled WGS sequence"/>
</dbReference>
<accession>A0A1B7NIS2</accession>
<keyword evidence="4" id="KW-1185">Reference proteome</keyword>
<dbReference type="Pfam" id="PF13926">
    <property type="entry name" value="DUF4211"/>
    <property type="match status" value="1"/>
</dbReference>
<dbReference type="InterPro" id="IPR025451">
    <property type="entry name" value="DUF4211"/>
</dbReference>
<feature type="compositionally biased region" description="Acidic residues" evidence="1">
    <location>
        <begin position="72"/>
        <end position="81"/>
    </location>
</feature>
<name>A0A1B7NIS2_9AGAM</name>
<feature type="compositionally biased region" description="Acidic residues" evidence="1">
    <location>
        <begin position="51"/>
        <end position="64"/>
    </location>
</feature>
<dbReference type="PANTHER" id="PTHR14689">
    <property type="entry name" value="PHORBOL-ESTER_DAG-TYPE DOMAIN-CONTAINING PROTEIN"/>
    <property type="match status" value="1"/>
</dbReference>
<dbReference type="EMBL" id="KV448123">
    <property type="protein sequence ID" value="OAX44684.1"/>
    <property type="molecule type" value="Genomic_DNA"/>
</dbReference>
<feature type="compositionally biased region" description="Acidic residues" evidence="1">
    <location>
        <begin position="237"/>
        <end position="253"/>
    </location>
</feature>
<feature type="domain" description="DUF4211" evidence="2">
    <location>
        <begin position="245"/>
        <end position="382"/>
    </location>
</feature>
<feature type="region of interest" description="Disordered" evidence="1">
    <location>
        <begin position="382"/>
        <end position="405"/>
    </location>
</feature>
<evidence type="ECO:0000256" key="1">
    <source>
        <dbReference type="SAM" id="MobiDB-lite"/>
    </source>
</evidence>
<dbReference type="OrthoDB" id="21499at2759"/>
<sequence length="515" mass="58667">MPQKASKSLSPKKMKQKTLTGFLVLSSPPPSSPPAPVKRQARRKPKVATFDSDESESVEQDSDVDAIKFEPEVIDVSEEDDSPRRPTRSTKMRKRFYAETDDLPDAAESDGSPEDGIGIPMRWKGNQKGKRRAIEDSDDESQTRRRKFVKGARPPSPEESVMDEIDENHIIESRFRARNKKTAFQKNLEKLKNSKGNKRSKINLESSDSDTEQSGSSVVRPFKGARPDRGDGSESPSVEDDGDDNFIVEDDEQGGSTTRLPVAFSMNTHQDLAHQFKIVFQLFVHMAVRPTAERHQFMEKMLEAEEYFSVPLQVMRRKLSGMKDSLVTSSVWKPEFKKPLERHPEFQLVRMEFSVPQCDACHLGGRVSTLLGRVSGKPYNKYDFESESEDESSRSSGTDDDADDEESSVKEFHLGRFCAARTQVFHEFSHWEHRLYKSLLREIDDVLDDNRGFVRIAFAGGAKPPKDMRDADKVMDWLDQRGLVDLGWQKIRQMMDSARNLEIRAKRGDLDELDI</sequence>
<feature type="compositionally biased region" description="Pro residues" evidence="1">
    <location>
        <begin position="27"/>
        <end position="36"/>
    </location>
</feature>
<evidence type="ECO:0000313" key="4">
    <source>
        <dbReference type="Proteomes" id="UP000092154"/>
    </source>
</evidence>
<evidence type="ECO:0000259" key="2">
    <source>
        <dbReference type="Pfam" id="PF13926"/>
    </source>
</evidence>
<reference evidence="3 4" key="1">
    <citation type="submission" date="2016-06" db="EMBL/GenBank/DDBJ databases">
        <title>Comparative genomics of the ectomycorrhizal sister species Rhizopogon vinicolor and Rhizopogon vesiculosus (Basidiomycota: Boletales) reveals a divergence of the mating type B locus.</title>
        <authorList>
            <consortium name="DOE Joint Genome Institute"/>
            <person name="Mujic A.B."/>
            <person name="Kuo A."/>
            <person name="Tritt A."/>
            <person name="Lipzen A."/>
            <person name="Chen C."/>
            <person name="Johnson J."/>
            <person name="Sharma A."/>
            <person name="Barry K."/>
            <person name="Grigoriev I.V."/>
            <person name="Spatafora J.W."/>
        </authorList>
    </citation>
    <scope>NUCLEOTIDE SEQUENCE [LARGE SCALE GENOMIC DNA]</scope>
    <source>
        <strain evidence="3 4">AM-OR11-026</strain>
    </source>
</reference>
<dbReference type="AlphaFoldDB" id="A0A1B7NIS2"/>
<dbReference type="PANTHER" id="PTHR14689:SF0">
    <property type="entry name" value="COILED-COIL DOMAIN-CONTAINING PROTEIN 82"/>
    <property type="match status" value="1"/>
</dbReference>
<protein>
    <recommendedName>
        <fullName evidence="2">DUF4211 domain-containing protein</fullName>
    </recommendedName>
</protein>
<dbReference type="STRING" id="1314800.A0A1B7NIS2"/>
<feature type="compositionally biased region" description="Acidic residues" evidence="1">
    <location>
        <begin position="99"/>
        <end position="113"/>
    </location>
</feature>
<dbReference type="GO" id="GO:0005634">
    <property type="term" value="C:nucleus"/>
    <property type="evidence" value="ECO:0007669"/>
    <property type="project" value="TreeGrafter"/>
</dbReference>
<evidence type="ECO:0000313" key="3">
    <source>
        <dbReference type="EMBL" id="OAX44684.1"/>
    </source>
</evidence>
<gene>
    <name evidence="3" type="ORF">K503DRAFT_764872</name>
</gene>
<feature type="compositionally biased region" description="Basic residues" evidence="1">
    <location>
        <begin position="85"/>
        <end position="95"/>
    </location>
</feature>
<proteinExistence type="predicted"/>
<organism evidence="3 4">
    <name type="scientific">Rhizopogon vinicolor AM-OR11-026</name>
    <dbReference type="NCBI Taxonomy" id="1314800"/>
    <lineage>
        <taxon>Eukaryota</taxon>
        <taxon>Fungi</taxon>
        <taxon>Dikarya</taxon>
        <taxon>Basidiomycota</taxon>
        <taxon>Agaricomycotina</taxon>
        <taxon>Agaricomycetes</taxon>
        <taxon>Agaricomycetidae</taxon>
        <taxon>Boletales</taxon>
        <taxon>Suillineae</taxon>
        <taxon>Rhizopogonaceae</taxon>
        <taxon>Rhizopogon</taxon>
    </lineage>
</organism>
<dbReference type="InParanoid" id="A0A1B7NIS2"/>
<feature type="region of interest" description="Disordered" evidence="1">
    <location>
        <begin position="1"/>
        <end position="255"/>
    </location>
</feature>